<proteinExistence type="predicted"/>
<dbReference type="PANTHER" id="PTHR30086">
    <property type="entry name" value="ARGININE EXPORTER PROTEIN ARGO"/>
    <property type="match status" value="1"/>
</dbReference>
<name>A0A0P6VJ62_9HYPH</name>
<dbReference type="RefSeq" id="WP_054357273.1">
    <property type="nucleotide sequence ID" value="NZ_LJYW01000001.1"/>
</dbReference>
<evidence type="ECO:0000256" key="4">
    <source>
        <dbReference type="ARBA" id="ARBA00022989"/>
    </source>
</evidence>
<keyword evidence="2" id="KW-1003">Cell membrane</keyword>
<dbReference type="AlphaFoldDB" id="A0A0P6VJ62"/>
<feature type="transmembrane region" description="Helical" evidence="6">
    <location>
        <begin position="70"/>
        <end position="88"/>
    </location>
</feature>
<reference evidence="7 8" key="2">
    <citation type="submission" date="2015-10" db="EMBL/GenBank/DDBJ databases">
        <title>Draft Genome Sequence of Prosthecomicrobium hirschii ATCC 27832.</title>
        <authorList>
            <person name="Daniel J."/>
            <person name="Givan S.A."/>
            <person name="Brun Y.V."/>
            <person name="Brown P.J."/>
        </authorList>
    </citation>
    <scope>NUCLEOTIDE SEQUENCE [LARGE SCALE GENOMIC DNA]</scope>
    <source>
        <strain evidence="7 8">16</strain>
    </source>
</reference>
<evidence type="ECO:0000313" key="8">
    <source>
        <dbReference type="Proteomes" id="UP000048984"/>
    </source>
</evidence>
<feature type="transmembrane region" description="Helical" evidence="6">
    <location>
        <begin position="176"/>
        <end position="197"/>
    </location>
</feature>
<feature type="transmembrane region" description="Helical" evidence="6">
    <location>
        <begin position="140"/>
        <end position="164"/>
    </location>
</feature>
<accession>A0A0P6VJ62</accession>
<dbReference type="GO" id="GO:0033228">
    <property type="term" value="P:cysteine export across plasma membrane"/>
    <property type="evidence" value="ECO:0007669"/>
    <property type="project" value="TreeGrafter"/>
</dbReference>
<evidence type="ECO:0000256" key="3">
    <source>
        <dbReference type="ARBA" id="ARBA00022692"/>
    </source>
</evidence>
<evidence type="ECO:0000313" key="7">
    <source>
        <dbReference type="EMBL" id="KPL51110.1"/>
    </source>
</evidence>
<feature type="transmembrane region" description="Helical" evidence="6">
    <location>
        <begin position="43"/>
        <end position="64"/>
    </location>
</feature>
<keyword evidence="4 6" id="KW-1133">Transmembrane helix</keyword>
<evidence type="ECO:0000256" key="6">
    <source>
        <dbReference type="SAM" id="Phobius"/>
    </source>
</evidence>
<evidence type="ECO:0000256" key="2">
    <source>
        <dbReference type="ARBA" id="ARBA00022475"/>
    </source>
</evidence>
<evidence type="ECO:0000256" key="1">
    <source>
        <dbReference type="ARBA" id="ARBA00004651"/>
    </source>
</evidence>
<feature type="transmembrane region" description="Helical" evidence="6">
    <location>
        <begin position="109"/>
        <end position="134"/>
    </location>
</feature>
<feature type="transmembrane region" description="Helical" evidence="6">
    <location>
        <begin position="6"/>
        <end position="31"/>
    </location>
</feature>
<keyword evidence="3 6" id="KW-0812">Transmembrane</keyword>
<dbReference type="Pfam" id="PF01810">
    <property type="entry name" value="LysE"/>
    <property type="match status" value="1"/>
</dbReference>
<dbReference type="GO" id="GO:0015171">
    <property type="term" value="F:amino acid transmembrane transporter activity"/>
    <property type="evidence" value="ECO:0007669"/>
    <property type="project" value="TreeGrafter"/>
</dbReference>
<sequence>MTLDTAWALALYAFVTSISPGPSNLMLLASGVNFGFARTLPQVFGIMAGFTVLLLAIGLGLGAALSAAPALVPVLKGLGAVWLLHLAWRIAGARALGEAGAADARPLRFIEAAAFQWVNPKAWIVALATVSLYADAGRPIAAALAVAGLFALVNLPSVSAWALFGTALKRLLTDPVRLRAFNIAAAVALVATLWPLLR</sequence>
<reference evidence="7 8" key="1">
    <citation type="submission" date="2015-09" db="EMBL/GenBank/DDBJ databases">
        <authorList>
            <person name="Jackson K.R."/>
            <person name="Lunt B.L."/>
            <person name="Fisher J.N.B."/>
            <person name="Gardner A.V."/>
            <person name="Bailey M.E."/>
            <person name="Deus L.M."/>
            <person name="Earl A.S."/>
            <person name="Gibby P.D."/>
            <person name="Hartmann K.A."/>
            <person name="Liu J.E."/>
            <person name="Manci A.M."/>
            <person name="Nielsen D.A."/>
            <person name="Solomon M.B."/>
            <person name="Breakwell D.P."/>
            <person name="Burnett S.H."/>
            <person name="Grose J.H."/>
        </authorList>
    </citation>
    <scope>NUCLEOTIDE SEQUENCE [LARGE SCALE GENOMIC DNA]</scope>
    <source>
        <strain evidence="7 8">16</strain>
    </source>
</reference>
<dbReference type="EMBL" id="LJYW01000001">
    <property type="protein sequence ID" value="KPL51110.1"/>
    <property type="molecule type" value="Genomic_DNA"/>
</dbReference>
<gene>
    <name evidence="7" type="ORF">ABB55_01815</name>
</gene>
<dbReference type="InterPro" id="IPR001123">
    <property type="entry name" value="LeuE-type"/>
</dbReference>
<protein>
    <submittedName>
        <fullName evidence="7">Lysine transporter LysE</fullName>
    </submittedName>
</protein>
<keyword evidence="8" id="KW-1185">Reference proteome</keyword>
<dbReference type="GO" id="GO:0005886">
    <property type="term" value="C:plasma membrane"/>
    <property type="evidence" value="ECO:0007669"/>
    <property type="project" value="UniProtKB-SubCell"/>
</dbReference>
<organism evidence="7 8">
    <name type="scientific">Prosthecodimorpha hirschii</name>
    <dbReference type="NCBI Taxonomy" id="665126"/>
    <lineage>
        <taxon>Bacteria</taxon>
        <taxon>Pseudomonadati</taxon>
        <taxon>Pseudomonadota</taxon>
        <taxon>Alphaproteobacteria</taxon>
        <taxon>Hyphomicrobiales</taxon>
        <taxon>Ancalomicrobiaceae</taxon>
        <taxon>Prosthecodimorpha</taxon>
    </lineage>
</organism>
<keyword evidence="5 6" id="KW-0472">Membrane</keyword>
<dbReference type="OrthoDB" id="7346064at2"/>
<comment type="caution">
    <text evidence="7">The sequence shown here is derived from an EMBL/GenBank/DDBJ whole genome shotgun (WGS) entry which is preliminary data.</text>
</comment>
<comment type="subcellular location">
    <subcellularLocation>
        <location evidence="1">Cell membrane</location>
        <topology evidence="1">Multi-pass membrane protein</topology>
    </subcellularLocation>
</comment>
<evidence type="ECO:0000256" key="5">
    <source>
        <dbReference type="ARBA" id="ARBA00023136"/>
    </source>
</evidence>
<dbReference type="Proteomes" id="UP000048984">
    <property type="component" value="Unassembled WGS sequence"/>
</dbReference>
<dbReference type="STRING" id="665126.ABB55_01815"/>
<dbReference type="PANTHER" id="PTHR30086:SF20">
    <property type="entry name" value="ARGININE EXPORTER PROTEIN ARGO-RELATED"/>
    <property type="match status" value="1"/>
</dbReference>